<reference evidence="1 2" key="1">
    <citation type="submission" date="2019-03" db="EMBL/GenBank/DDBJ databases">
        <title>Single cell metagenomics reveals metabolic interactions within the superorganism composed of flagellate Streblomastix strix and complex community of Bacteroidetes bacteria on its surface.</title>
        <authorList>
            <person name="Treitli S.C."/>
            <person name="Kolisko M."/>
            <person name="Husnik F."/>
            <person name="Keeling P."/>
            <person name="Hampl V."/>
        </authorList>
    </citation>
    <scope>NUCLEOTIDE SEQUENCE [LARGE SCALE GENOMIC DNA]</scope>
    <source>
        <strain evidence="1">ST1C</strain>
    </source>
</reference>
<feature type="non-terminal residue" evidence="1">
    <location>
        <position position="52"/>
    </location>
</feature>
<protein>
    <submittedName>
        <fullName evidence="1">Uncharacterized protein</fullName>
    </submittedName>
</protein>
<organism evidence="1 2">
    <name type="scientific">Streblomastix strix</name>
    <dbReference type="NCBI Taxonomy" id="222440"/>
    <lineage>
        <taxon>Eukaryota</taxon>
        <taxon>Metamonada</taxon>
        <taxon>Preaxostyla</taxon>
        <taxon>Oxymonadida</taxon>
        <taxon>Streblomastigidae</taxon>
        <taxon>Streblomastix</taxon>
    </lineage>
</organism>
<gene>
    <name evidence="1" type="ORF">EZS28_020171</name>
</gene>
<evidence type="ECO:0000313" key="1">
    <source>
        <dbReference type="EMBL" id="KAA6384301.1"/>
    </source>
</evidence>
<dbReference type="AlphaFoldDB" id="A0A5J4VP39"/>
<name>A0A5J4VP39_9EUKA</name>
<comment type="caution">
    <text evidence="1">The sequence shown here is derived from an EMBL/GenBank/DDBJ whole genome shotgun (WGS) entry which is preliminary data.</text>
</comment>
<dbReference type="Proteomes" id="UP000324800">
    <property type="component" value="Unassembled WGS sequence"/>
</dbReference>
<dbReference type="EMBL" id="SNRW01005822">
    <property type="protein sequence ID" value="KAA6384301.1"/>
    <property type="molecule type" value="Genomic_DNA"/>
</dbReference>
<sequence>MSQVNQHQLEILQNLSKLTSPEEIRLFMLDNLALDQIKSFIINKYTGGIFST</sequence>
<evidence type="ECO:0000313" key="2">
    <source>
        <dbReference type="Proteomes" id="UP000324800"/>
    </source>
</evidence>
<proteinExistence type="predicted"/>
<accession>A0A5J4VP39</accession>